<protein>
    <recommendedName>
        <fullName evidence="2">TnsA endonuclease N-terminal domain-containing protein</fullName>
    </recommendedName>
</protein>
<keyword evidence="1" id="KW-0378">Hydrolase</keyword>
<dbReference type="GO" id="GO:0016787">
    <property type="term" value="F:hydrolase activity"/>
    <property type="evidence" value="ECO:0007669"/>
    <property type="project" value="UniProtKB-KW"/>
</dbReference>
<gene>
    <name evidence="3" type="ORF">SAMN05660328_103369</name>
</gene>
<evidence type="ECO:0000256" key="1">
    <source>
        <dbReference type="ARBA" id="ARBA00022801"/>
    </source>
</evidence>
<keyword evidence="4" id="KW-1185">Reference proteome</keyword>
<accession>A0A1I7HXI8</accession>
<dbReference type="Gene3D" id="3.40.1350.10">
    <property type="match status" value="1"/>
</dbReference>
<evidence type="ECO:0000259" key="2">
    <source>
        <dbReference type="Pfam" id="PF08722"/>
    </source>
</evidence>
<dbReference type="SUPFAM" id="SSF52980">
    <property type="entry name" value="Restriction endonuclease-like"/>
    <property type="match status" value="1"/>
</dbReference>
<evidence type="ECO:0000313" key="4">
    <source>
        <dbReference type="Proteomes" id="UP000183629"/>
    </source>
</evidence>
<evidence type="ECO:0000313" key="3">
    <source>
        <dbReference type="EMBL" id="SFU65434.1"/>
    </source>
</evidence>
<dbReference type="EMBL" id="FPBN01000003">
    <property type="protein sequence ID" value="SFU65434.1"/>
    <property type="molecule type" value="Genomic_DNA"/>
</dbReference>
<dbReference type="InterPro" id="IPR011335">
    <property type="entry name" value="Restrct_endonuc-II-like"/>
</dbReference>
<dbReference type="InterPro" id="IPR014833">
    <property type="entry name" value="TnsA_N"/>
</dbReference>
<name>A0A1I7HXI8_9STRE</name>
<dbReference type="InterPro" id="IPR011856">
    <property type="entry name" value="tRNA_endonuc-like_dom_sf"/>
</dbReference>
<dbReference type="GO" id="GO:0003676">
    <property type="term" value="F:nucleic acid binding"/>
    <property type="evidence" value="ECO:0007669"/>
    <property type="project" value="InterPro"/>
</dbReference>
<sequence length="224" mass="25899">MLDSNKIKPVKSKFSATRAYGNNRYIVYSPKLGREVILYSNLEYYCFLLLEFDSEVSFYCEQPNLNISQNIEGKIKKSIVDFIKEDSAGITIIECKPTAELSKQEVMEQIHIQKEWATLQHISHEVFTEDMLKDKQVMLENLKSLHTALVQYSTAEHFGKESILLFLEENRKSSIHHLLNYCPNVSERTVLPILAQLIHEGKIGLAMTSSRIDFETEVHINDER</sequence>
<organism evidence="3 4">
    <name type="scientific">Streptococcus gallolyticus</name>
    <dbReference type="NCBI Taxonomy" id="315405"/>
    <lineage>
        <taxon>Bacteria</taxon>
        <taxon>Bacillati</taxon>
        <taxon>Bacillota</taxon>
        <taxon>Bacilli</taxon>
        <taxon>Lactobacillales</taxon>
        <taxon>Streptococcaceae</taxon>
        <taxon>Streptococcus</taxon>
    </lineage>
</organism>
<proteinExistence type="predicted"/>
<feature type="domain" description="TnsA endonuclease N-terminal" evidence="2">
    <location>
        <begin position="53"/>
        <end position="129"/>
    </location>
</feature>
<dbReference type="Proteomes" id="UP000183629">
    <property type="component" value="Unassembled WGS sequence"/>
</dbReference>
<reference evidence="4" key="1">
    <citation type="submission" date="2016-10" db="EMBL/GenBank/DDBJ databases">
        <authorList>
            <person name="Varghese N."/>
            <person name="Submissions S."/>
        </authorList>
    </citation>
    <scope>NUCLEOTIDE SEQUENCE [LARGE SCALE GENOMIC DNA]</scope>
    <source>
        <strain evidence="4">LMG 15572</strain>
    </source>
</reference>
<dbReference type="AlphaFoldDB" id="A0A1I7HXI8"/>
<dbReference type="Pfam" id="PF08722">
    <property type="entry name" value="Tn7_TnsA-like_N"/>
    <property type="match status" value="1"/>
</dbReference>
<dbReference type="RefSeq" id="WP_074657133.1">
    <property type="nucleotide sequence ID" value="NZ_FOLZ01000001.1"/>
</dbReference>